<evidence type="ECO:0000313" key="3">
    <source>
        <dbReference type="Proteomes" id="UP001500503"/>
    </source>
</evidence>
<comment type="caution">
    <text evidence="2">The sequence shown here is derived from an EMBL/GenBank/DDBJ whole genome shotgun (WGS) entry which is preliminary data.</text>
</comment>
<feature type="compositionally biased region" description="Basic and acidic residues" evidence="1">
    <location>
        <begin position="74"/>
        <end position="86"/>
    </location>
</feature>
<sequence>MVSRHGNERARRGIPTPRRNPRKPSPEDAALYGTAASDRPAPATATAPAHPVTLGTLHTSPVAALAAPPRVHAGTREHAGTRDARADQCGPPRTPNTPTPTGQATPPAVRAPRRAGRLR</sequence>
<dbReference type="EMBL" id="BAABHF010000017">
    <property type="protein sequence ID" value="GAA4492120.1"/>
    <property type="molecule type" value="Genomic_DNA"/>
</dbReference>
<feature type="region of interest" description="Disordered" evidence="1">
    <location>
        <begin position="1"/>
        <end position="119"/>
    </location>
</feature>
<feature type="compositionally biased region" description="Low complexity" evidence="1">
    <location>
        <begin position="99"/>
        <end position="110"/>
    </location>
</feature>
<evidence type="ECO:0000313" key="2">
    <source>
        <dbReference type="EMBL" id="GAA4492120.1"/>
    </source>
</evidence>
<feature type="compositionally biased region" description="Basic and acidic residues" evidence="1">
    <location>
        <begin position="1"/>
        <end position="11"/>
    </location>
</feature>
<organism evidence="2 3">
    <name type="scientific">Actinoallomurus oryzae</name>
    <dbReference type="NCBI Taxonomy" id="502180"/>
    <lineage>
        <taxon>Bacteria</taxon>
        <taxon>Bacillati</taxon>
        <taxon>Actinomycetota</taxon>
        <taxon>Actinomycetes</taxon>
        <taxon>Streptosporangiales</taxon>
        <taxon>Thermomonosporaceae</taxon>
        <taxon>Actinoallomurus</taxon>
    </lineage>
</organism>
<name>A0ABP8PTV2_9ACTN</name>
<feature type="compositionally biased region" description="Low complexity" evidence="1">
    <location>
        <begin position="34"/>
        <end position="53"/>
    </location>
</feature>
<reference evidence="3" key="1">
    <citation type="journal article" date="2019" name="Int. J. Syst. Evol. Microbiol.">
        <title>The Global Catalogue of Microorganisms (GCM) 10K type strain sequencing project: providing services to taxonomists for standard genome sequencing and annotation.</title>
        <authorList>
            <consortium name="The Broad Institute Genomics Platform"/>
            <consortium name="The Broad Institute Genome Sequencing Center for Infectious Disease"/>
            <person name="Wu L."/>
            <person name="Ma J."/>
        </authorList>
    </citation>
    <scope>NUCLEOTIDE SEQUENCE [LARGE SCALE GENOMIC DNA]</scope>
    <source>
        <strain evidence="3">JCM 17933</strain>
    </source>
</reference>
<evidence type="ECO:0000256" key="1">
    <source>
        <dbReference type="SAM" id="MobiDB-lite"/>
    </source>
</evidence>
<dbReference type="Proteomes" id="UP001500503">
    <property type="component" value="Unassembled WGS sequence"/>
</dbReference>
<accession>A0ABP8PTV2</accession>
<keyword evidence="3" id="KW-1185">Reference proteome</keyword>
<gene>
    <name evidence="2" type="ORF">GCM10023191_027510</name>
</gene>
<protein>
    <submittedName>
        <fullName evidence="2">Uncharacterized protein</fullName>
    </submittedName>
</protein>
<proteinExistence type="predicted"/>